<sequence>MFYEIVELQDISGPECTIYSVIPKGSELTLFEAFVEENIKDYTFEIDDIYQRLKTIGNKFGARESFFKHFEGKPGDNVCAMFDIPNKNLRLYCIRYGMSVIILGSGGQKPKKIVSWQDDPVLRKEASYVIALAEHIGNRIVKQHDLWWSKDDMHFNGDLKNYGEEDQ</sequence>
<dbReference type="AlphaFoldDB" id="A0A9D7STU7"/>
<comment type="caution">
    <text evidence="2">The sequence shown here is derived from an EMBL/GenBank/DDBJ whole genome shotgun (WGS) entry which is preliminary data.</text>
</comment>
<dbReference type="EMBL" id="JADKGY010000001">
    <property type="protein sequence ID" value="MBK9981726.1"/>
    <property type="molecule type" value="Genomic_DNA"/>
</dbReference>
<gene>
    <name evidence="1" type="ORF">IPP15_04760</name>
    <name evidence="2" type="ORF">IPP15_07130</name>
</gene>
<evidence type="ECO:0000313" key="1">
    <source>
        <dbReference type="EMBL" id="MBK9981726.1"/>
    </source>
</evidence>
<evidence type="ECO:0000313" key="3">
    <source>
        <dbReference type="Proteomes" id="UP000808337"/>
    </source>
</evidence>
<accession>A0A9D7STU7</accession>
<name>A0A9D7STU7_9BACT</name>
<proteinExistence type="predicted"/>
<protein>
    <submittedName>
        <fullName evidence="2">Uncharacterized protein</fullName>
    </submittedName>
</protein>
<reference evidence="2 3" key="1">
    <citation type="submission" date="2020-10" db="EMBL/GenBank/DDBJ databases">
        <title>Connecting structure to function with the recovery of over 1000 high-quality activated sludge metagenome-assembled genomes encoding full-length rRNA genes using long-read sequencing.</title>
        <authorList>
            <person name="Singleton C.M."/>
            <person name="Petriglieri F."/>
            <person name="Kristensen J.M."/>
            <person name="Kirkegaard R.H."/>
            <person name="Michaelsen T.Y."/>
            <person name="Andersen M.H."/>
            <person name="Karst S.M."/>
            <person name="Dueholm M.S."/>
            <person name="Nielsen P.H."/>
            <person name="Albertsen M."/>
        </authorList>
    </citation>
    <scope>NUCLEOTIDE SEQUENCE [LARGE SCALE GENOMIC DNA]</scope>
    <source>
        <strain evidence="2">Ribe_18-Q3-R11-54_MAXAC.273</strain>
    </source>
</reference>
<organism evidence="2 3">
    <name type="scientific">Candidatus Opimibacter skivensis</name>
    <dbReference type="NCBI Taxonomy" id="2982028"/>
    <lineage>
        <taxon>Bacteria</taxon>
        <taxon>Pseudomonadati</taxon>
        <taxon>Bacteroidota</taxon>
        <taxon>Saprospiria</taxon>
        <taxon>Saprospirales</taxon>
        <taxon>Saprospiraceae</taxon>
        <taxon>Candidatus Opimibacter</taxon>
    </lineage>
</organism>
<dbReference type="EMBL" id="JADKGY010000004">
    <property type="protein sequence ID" value="MBK9982186.1"/>
    <property type="molecule type" value="Genomic_DNA"/>
</dbReference>
<dbReference type="Proteomes" id="UP000808337">
    <property type="component" value="Unassembled WGS sequence"/>
</dbReference>
<evidence type="ECO:0000313" key="2">
    <source>
        <dbReference type="EMBL" id="MBK9982186.1"/>
    </source>
</evidence>